<name>C6VVH1_DYAFD</name>
<gene>
    <name evidence="1" type="ordered locus">Dfer_5510</name>
</gene>
<dbReference type="CDD" id="cd08054">
    <property type="entry name" value="gp6"/>
    <property type="match status" value="1"/>
</dbReference>
<organism evidence="1 2">
    <name type="scientific">Dyadobacter fermentans (strain ATCC 700827 / DSM 18053 / CIP 107007 / KCTC 52180 / NS114)</name>
    <dbReference type="NCBI Taxonomy" id="471854"/>
    <lineage>
        <taxon>Bacteria</taxon>
        <taxon>Pseudomonadati</taxon>
        <taxon>Bacteroidota</taxon>
        <taxon>Cytophagia</taxon>
        <taxon>Cytophagales</taxon>
        <taxon>Spirosomataceae</taxon>
        <taxon>Dyadobacter</taxon>
    </lineage>
</organism>
<protein>
    <recommendedName>
        <fullName evidence="3">Phage gp6-like head-tail connector protein</fullName>
    </recommendedName>
</protein>
<dbReference type="KEGG" id="dfe:Dfer_5510"/>
<keyword evidence="2" id="KW-1185">Reference proteome</keyword>
<accession>C6VVH1</accession>
<dbReference type="RefSeq" id="WP_015814941.1">
    <property type="nucleotide sequence ID" value="NC_013037.1"/>
</dbReference>
<sequence>MRTYPRLKTKYTSLPVSVEQAKKWLRLDIPGFTGEDEKIEELIGSAVDYVETECKLSLGLSDYEWYANCLPCEIPDQFLVDSITSIEELFPSGYTVIADTNYFLVPVSERSSKIQWISSFETSSTVFRVNFKAGYADGKIPKRLLQAVRGLIAEWYDSPGDYVREKKTMVDRLLEPFVIAYAG</sequence>
<dbReference type="Proteomes" id="UP000002011">
    <property type="component" value="Chromosome"/>
</dbReference>
<dbReference type="EMBL" id="CP001619">
    <property type="protein sequence ID" value="ACT96701.1"/>
    <property type="molecule type" value="Genomic_DNA"/>
</dbReference>
<proteinExistence type="predicted"/>
<dbReference type="HOGENOM" id="CLU_1472982_0_0_10"/>
<dbReference type="AlphaFoldDB" id="C6VVH1"/>
<reference evidence="1 2" key="1">
    <citation type="journal article" date="2009" name="Stand. Genomic Sci.">
        <title>Complete genome sequence of Dyadobacter fermentans type strain (NS114).</title>
        <authorList>
            <person name="Lang E."/>
            <person name="Lapidus A."/>
            <person name="Chertkov O."/>
            <person name="Brettin T."/>
            <person name="Detter J.C."/>
            <person name="Han C."/>
            <person name="Copeland A."/>
            <person name="Glavina Del Rio T."/>
            <person name="Nolan M."/>
            <person name="Chen F."/>
            <person name="Lucas S."/>
            <person name="Tice H."/>
            <person name="Cheng J.F."/>
            <person name="Land M."/>
            <person name="Hauser L."/>
            <person name="Chang Y.J."/>
            <person name="Jeffries C.D."/>
            <person name="Kopitz M."/>
            <person name="Bruce D."/>
            <person name="Goodwin L."/>
            <person name="Pitluck S."/>
            <person name="Ovchinnikova G."/>
            <person name="Pati A."/>
            <person name="Ivanova N."/>
            <person name="Mavrommatis K."/>
            <person name="Chen A."/>
            <person name="Palaniappan K."/>
            <person name="Chain P."/>
            <person name="Bristow J."/>
            <person name="Eisen J.A."/>
            <person name="Markowitz V."/>
            <person name="Hugenholtz P."/>
            <person name="Goker M."/>
            <person name="Rohde M."/>
            <person name="Kyrpides N.C."/>
            <person name="Klenk H.P."/>
        </authorList>
    </citation>
    <scope>NUCLEOTIDE SEQUENCE [LARGE SCALE GENOMIC DNA]</scope>
    <source>
        <strain evidence="2">ATCC 700827 / DSM 18053 / CIP 107007 / KCTC 52180 / NS114</strain>
    </source>
</reference>
<dbReference type="STRING" id="471854.Dfer_5510"/>
<evidence type="ECO:0000313" key="1">
    <source>
        <dbReference type="EMBL" id="ACT96701.1"/>
    </source>
</evidence>
<dbReference type="Gene3D" id="1.10.3230.30">
    <property type="entry name" value="Phage gp6-like head-tail connector protein"/>
    <property type="match status" value="1"/>
</dbReference>
<evidence type="ECO:0008006" key="3">
    <source>
        <dbReference type="Google" id="ProtNLM"/>
    </source>
</evidence>
<dbReference type="OrthoDB" id="954845at2"/>
<evidence type="ECO:0000313" key="2">
    <source>
        <dbReference type="Proteomes" id="UP000002011"/>
    </source>
</evidence>